<comment type="similarity">
    <text evidence="2">Belongs to the paired homeobox family. Bicoid subfamily.</text>
</comment>
<reference evidence="11" key="1">
    <citation type="submission" date="2021-02" db="EMBL/GenBank/DDBJ databases">
        <authorList>
            <person name="Nowell W R."/>
        </authorList>
    </citation>
    <scope>NUCLEOTIDE SEQUENCE</scope>
</reference>
<evidence type="ECO:0000256" key="8">
    <source>
        <dbReference type="RuleBase" id="RU000682"/>
    </source>
</evidence>
<feature type="region of interest" description="Disordered" evidence="9">
    <location>
        <begin position="516"/>
        <end position="554"/>
    </location>
</feature>
<feature type="compositionally biased region" description="Polar residues" evidence="9">
    <location>
        <begin position="520"/>
        <end position="537"/>
    </location>
</feature>
<evidence type="ECO:0000256" key="9">
    <source>
        <dbReference type="SAM" id="MobiDB-lite"/>
    </source>
</evidence>
<dbReference type="InterPro" id="IPR000047">
    <property type="entry name" value="HTH_motif"/>
</dbReference>
<dbReference type="EMBL" id="CAJNOQ010006272">
    <property type="protein sequence ID" value="CAF1129497.1"/>
    <property type="molecule type" value="Genomic_DNA"/>
</dbReference>
<dbReference type="FunFam" id="1.10.10.60:FF:000057">
    <property type="entry name" value="Short stature homeobox 2"/>
    <property type="match status" value="1"/>
</dbReference>
<dbReference type="PROSITE" id="PS50096">
    <property type="entry name" value="IQ"/>
    <property type="match status" value="2"/>
</dbReference>
<feature type="compositionally biased region" description="Polar residues" evidence="9">
    <location>
        <begin position="688"/>
        <end position="712"/>
    </location>
</feature>
<keyword evidence="4 7" id="KW-0238">DNA-binding</keyword>
<dbReference type="Proteomes" id="UP000663829">
    <property type="component" value="Unassembled WGS sequence"/>
</dbReference>
<feature type="compositionally biased region" description="Polar residues" evidence="9">
    <location>
        <begin position="237"/>
        <end position="254"/>
    </location>
</feature>
<dbReference type="PANTHER" id="PTHR46770">
    <property type="entry name" value="HOMEOBOX PROTEIN ORTHOPEDIA"/>
    <property type="match status" value="1"/>
</dbReference>
<dbReference type="CDD" id="cd23767">
    <property type="entry name" value="IQCD"/>
    <property type="match status" value="1"/>
</dbReference>
<keyword evidence="13" id="KW-1185">Reference proteome</keyword>
<dbReference type="Pfam" id="PF00046">
    <property type="entry name" value="Homeodomain"/>
    <property type="match status" value="1"/>
</dbReference>
<evidence type="ECO:0000256" key="3">
    <source>
        <dbReference type="ARBA" id="ARBA00022473"/>
    </source>
</evidence>
<evidence type="ECO:0000256" key="1">
    <source>
        <dbReference type="ARBA" id="ARBA00004123"/>
    </source>
</evidence>
<feature type="domain" description="Homeobox" evidence="10">
    <location>
        <begin position="546"/>
        <end position="606"/>
    </location>
</feature>
<comment type="subcellular location">
    <subcellularLocation>
        <location evidence="1 7 8">Nucleus</location>
    </subcellularLocation>
</comment>
<name>A0A814R657_9BILA</name>
<evidence type="ECO:0000256" key="5">
    <source>
        <dbReference type="ARBA" id="ARBA00023155"/>
    </source>
</evidence>
<dbReference type="PANTHER" id="PTHR46770:SF1">
    <property type="entry name" value="HOMEOBOX PROTEIN ORTHOPEDIA"/>
    <property type="match status" value="1"/>
</dbReference>
<dbReference type="Proteomes" id="UP000681722">
    <property type="component" value="Unassembled WGS sequence"/>
</dbReference>
<dbReference type="GO" id="GO:0000981">
    <property type="term" value="F:DNA-binding transcription factor activity, RNA polymerase II-specific"/>
    <property type="evidence" value="ECO:0007669"/>
    <property type="project" value="InterPro"/>
</dbReference>
<dbReference type="InterPro" id="IPR017970">
    <property type="entry name" value="Homeobox_CS"/>
</dbReference>
<comment type="caution">
    <text evidence="11">The sequence shown here is derived from an EMBL/GenBank/DDBJ whole genome shotgun (WGS) entry which is preliminary data.</text>
</comment>
<proteinExistence type="inferred from homology"/>
<feature type="region of interest" description="Disordered" evidence="9">
    <location>
        <begin position="679"/>
        <end position="723"/>
    </location>
</feature>
<dbReference type="PRINTS" id="PR00031">
    <property type="entry name" value="HTHREPRESSR"/>
</dbReference>
<dbReference type="EMBL" id="CAJOBC010006271">
    <property type="protein sequence ID" value="CAF3893116.1"/>
    <property type="molecule type" value="Genomic_DNA"/>
</dbReference>
<evidence type="ECO:0000256" key="6">
    <source>
        <dbReference type="ARBA" id="ARBA00023242"/>
    </source>
</evidence>
<feature type="DNA-binding region" description="Homeobox" evidence="7">
    <location>
        <begin position="548"/>
        <end position="607"/>
    </location>
</feature>
<dbReference type="OrthoDB" id="6159439at2759"/>
<dbReference type="InterPro" id="IPR001356">
    <property type="entry name" value="HD"/>
</dbReference>
<dbReference type="CDD" id="cd00086">
    <property type="entry name" value="homeodomain"/>
    <property type="match status" value="1"/>
</dbReference>
<dbReference type="GO" id="GO:0030182">
    <property type="term" value="P:neuron differentiation"/>
    <property type="evidence" value="ECO:0007669"/>
    <property type="project" value="TreeGrafter"/>
</dbReference>
<gene>
    <name evidence="11" type="ORF">GPM918_LOCUS20116</name>
    <name evidence="12" type="ORF">SRO942_LOCUS20110</name>
</gene>
<dbReference type="PROSITE" id="PS50071">
    <property type="entry name" value="HOMEOBOX_2"/>
    <property type="match status" value="1"/>
</dbReference>
<dbReference type="InterPro" id="IPR051895">
    <property type="entry name" value="OTP_Homeobox"/>
</dbReference>
<evidence type="ECO:0000259" key="10">
    <source>
        <dbReference type="PROSITE" id="PS50071"/>
    </source>
</evidence>
<keyword evidence="3" id="KW-0217">Developmental protein</keyword>
<dbReference type="GO" id="GO:0005634">
    <property type="term" value="C:nucleus"/>
    <property type="evidence" value="ECO:0007669"/>
    <property type="project" value="UniProtKB-SubCell"/>
</dbReference>
<organism evidence="11 13">
    <name type="scientific">Didymodactylos carnosus</name>
    <dbReference type="NCBI Taxonomy" id="1234261"/>
    <lineage>
        <taxon>Eukaryota</taxon>
        <taxon>Metazoa</taxon>
        <taxon>Spiralia</taxon>
        <taxon>Gnathifera</taxon>
        <taxon>Rotifera</taxon>
        <taxon>Eurotatoria</taxon>
        <taxon>Bdelloidea</taxon>
        <taxon>Philodinida</taxon>
        <taxon>Philodinidae</taxon>
        <taxon>Didymodactylos</taxon>
    </lineage>
</organism>
<dbReference type="SMART" id="SM00389">
    <property type="entry name" value="HOX"/>
    <property type="match status" value="1"/>
</dbReference>
<dbReference type="Gene3D" id="1.20.5.190">
    <property type="match status" value="1"/>
</dbReference>
<dbReference type="Gene3D" id="1.10.10.60">
    <property type="entry name" value="Homeodomain-like"/>
    <property type="match status" value="1"/>
</dbReference>
<dbReference type="Pfam" id="PF00612">
    <property type="entry name" value="IQ"/>
    <property type="match status" value="2"/>
</dbReference>
<feature type="region of interest" description="Disordered" evidence="9">
    <location>
        <begin position="234"/>
        <end position="260"/>
    </location>
</feature>
<keyword evidence="6 7" id="KW-0539">Nucleus</keyword>
<protein>
    <recommendedName>
        <fullName evidence="10">Homeobox domain-containing protein</fullName>
    </recommendedName>
</protein>
<evidence type="ECO:0000313" key="13">
    <source>
        <dbReference type="Proteomes" id="UP000663829"/>
    </source>
</evidence>
<evidence type="ECO:0000313" key="12">
    <source>
        <dbReference type="EMBL" id="CAF3893116.1"/>
    </source>
</evidence>
<dbReference type="InterPro" id="IPR009057">
    <property type="entry name" value="Homeodomain-like_sf"/>
</dbReference>
<dbReference type="GO" id="GO:0003677">
    <property type="term" value="F:DNA binding"/>
    <property type="evidence" value="ECO:0007669"/>
    <property type="project" value="UniProtKB-UniRule"/>
</dbReference>
<dbReference type="SMART" id="SM00015">
    <property type="entry name" value="IQ"/>
    <property type="match status" value="2"/>
</dbReference>
<evidence type="ECO:0000256" key="2">
    <source>
        <dbReference type="ARBA" id="ARBA00006503"/>
    </source>
</evidence>
<evidence type="ECO:0000256" key="4">
    <source>
        <dbReference type="ARBA" id="ARBA00023125"/>
    </source>
</evidence>
<dbReference type="InterPro" id="IPR000048">
    <property type="entry name" value="IQ_motif_EF-hand-BS"/>
</dbReference>
<evidence type="ECO:0000313" key="11">
    <source>
        <dbReference type="EMBL" id="CAF1129497.1"/>
    </source>
</evidence>
<evidence type="ECO:0000256" key="7">
    <source>
        <dbReference type="PROSITE-ProRule" id="PRU00108"/>
    </source>
</evidence>
<keyword evidence="5 7" id="KW-0371">Homeobox</keyword>
<dbReference type="PROSITE" id="PS00027">
    <property type="entry name" value="HOMEOBOX_1"/>
    <property type="match status" value="1"/>
</dbReference>
<sequence>MDHDLTYLLRINNNTTKMDSIVDNVEQLYICQNCFQSLLSSEQTVNRLKLIEIYLRFLSDMNVFLIDIRQSIEKLSFNMLDNFSSRLNLFVNQIKDELQQFKQICHEQQVSNESKSLKKSPETVSNLEKITHEEVIVKSKEVFQEPSVLFVKPIIDKERLVIQIQSLWRGYHVRDKIKNNLAAIRIQSTWKGYSLRKRLSLARQMLSCNNENYTEVDLKEFDFDEAAFDAKLRPRTPSASLSKNTIHHATTSSKPPLPPLQQVRHAWRSTTSPVGSSKLVDESIKQNNNRDYYNDEMNLQSSRSSASSFAATLELGGTNNKQKTLQDEWGIQNRDTTALMLKRAEKMKYGVERKQKLQKMDPQQRLHLLRALEKQNPVTVRQPVGKMNMLEQTRIGTVKILEPPQPPVSNRVFEWVHTQVARFDEPLENSNELGKRKDQRRLPSLDYSMTSASELYNSINLVQPRSNSLVTNDKWASSSSTTRQPLLPPIVTNVVQHSVDSTNAVVKNTKNYRHCDDNTGKSLTLHNDRQSTLSTDSCLDEKNSSSKPKRHRTRFTPAQLNELERSFVKTHYPDIFMREELAIRIGLTESRVQVWFQNRRAKWKKRKKTTNVFRQTSLMSSYGFSSSMDTLNPFTTSSTPSRWPNINSLSQFANPFNSQINNTPNFMTRNECQRHNLSSQLNQSPSNFYGNQYQMSKFPPTASTSSPQTGTLETGPPSPSSYLSNFPCLTSTEQYADADDMWRGSSILALRRKAVEHQANVSTYR</sequence>
<dbReference type="AlphaFoldDB" id="A0A814R657"/>
<accession>A0A814R657</accession>
<dbReference type="SUPFAM" id="SSF46689">
    <property type="entry name" value="Homeodomain-like"/>
    <property type="match status" value="1"/>
</dbReference>